<dbReference type="AlphaFoldDB" id="A0A2B7WQF1"/>
<comment type="caution">
    <text evidence="2">The sequence shown here is derived from an EMBL/GenBank/DDBJ whole genome shotgun (WGS) entry which is preliminary data.</text>
</comment>
<reference evidence="2 3" key="1">
    <citation type="submission" date="2017-10" db="EMBL/GenBank/DDBJ databases">
        <title>Comparative genomics in systemic dimorphic fungi from Ajellomycetaceae.</title>
        <authorList>
            <person name="Munoz J.F."/>
            <person name="Mcewen J.G."/>
            <person name="Clay O.K."/>
            <person name="Cuomo C.A."/>
        </authorList>
    </citation>
    <scope>NUCLEOTIDE SEQUENCE [LARGE SCALE GENOMIC DNA]</scope>
    <source>
        <strain evidence="2 3">UAMH5409</strain>
    </source>
</reference>
<feature type="compositionally biased region" description="Acidic residues" evidence="1">
    <location>
        <begin position="110"/>
        <end position="133"/>
    </location>
</feature>
<keyword evidence="3" id="KW-1185">Reference proteome</keyword>
<evidence type="ECO:0000256" key="1">
    <source>
        <dbReference type="SAM" id="MobiDB-lite"/>
    </source>
</evidence>
<evidence type="ECO:0000313" key="2">
    <source>
        <dbReference type="EMBL" id="PGG98874.1"/>
    </source>
</evidence>
<name>A0A2B7WQF1_9EURO</name>
<gene>
    <name evidence="2" type="ORF">AJ79_08750</name>
</gene>
<protein>
    <submittedName>
        <fullName evidence="2">Uncharacterized protein</fullName>
    </submittedName>
</protein>
<feature type="compositionally biased region" description="Gly residues" evidence="1">
    <location>
        <begin position="134"/>
        <end position="145"/>
    </location>
</feature>
<organism evidence="2 3">
    <name type="scientific">Helicocarpus griseus UAMH5409</name>
    <dbReference type="NCBI Taxonomy" id="1447875"/>
    <lineage>
        <taxon>Eukaryota</taxon>
        <taxon>Fungi</taxon>
        <taxon>Dikarya</taxon>
        <taxon>Ascomycota</taxon>
        <taxon>Pezizomycotina</taxon>
        <taxon>Eurotiomycetes</taxon>
        <taxon>Eurotiomycetidae</taxon>
        <taxon>Onygenales</taxon>
        <taxon>Ajellomycetaceae</taxon>
        <taxon>Helicocarpus</taxon>
    </lineage>
</organism>
<dbReference type="OrthoDB" id="4540807at2759"/>
<sequence length="145" mass="15621">MSGDLIVYDLKKTLRTQMIANATSVTLNLLSTSQSAAAPLTIAAVHPSCQKWGLIRKSSAKNVKAHRSPHQAAGRTLSPRQSNNGMYHRRSTPKITATRGWRGDTTFREAEEESDDCDWEPTVDGEECTDCGEDGNGGDGSSGVV</sequence>
<proteinExistence type="predicted"/>
<dbReference type="Proteomes" id="UP000223968">
    <property type="component" value="Unassembled WGS sequence"/>
</dbReference>
<accession>A0A2B7WQF1</accession>
<dbReference type="EMBL" id="PDNB01000217">
    <property type="protein sequence ID" value="PGG98874.1"/>
    <property type="molecule type" value="Genomic_DNA"/>
</dbReference>
<feature type="region of interest" description="Disordered" evidence="1">
    <location>
        <begin position="60"/>
        <end position="145"/>
    </location>
</feature>
<evidence type="ECO:0000313" key="3">
    <source>
        <dbReference type="Proteomes" id="UP000223968"/>
    </source>
</evidence>